<evidence type="ECO:0000313" key="2">
    <source>
        <dbReference type="Proteomes" id="UP000036958"/>
    </source>
</evidence>
<keyword evidence="2" id="KW-1185">Reference proteome</keyword>
<protein>
    <submittedName>
        <fullName evidence="1">Uncharacterized protein</fullName>
    </submittedName>
</protein>
<dbReference type="AlphaFoldDB" id="A0A0L8V5H0"/>
<comment type="caution">
    <text evidence="1">The sequence shown here is derived from an EMBL/GenBank/DDBJ whole genome shotgun (WGS) entry which is preliminary data.</text>
</comment>
<organism evidence="1 2">
    <name type="scientific">Sunxiuqinia dokdonensis</name>
    <dbReference type="NCBI Taxonomy" id="1409788"/>
    <lineage>
        <taxon>Bacteria</taxon>
        <taxon>Pseudomonadati</taxon>
        <taxon>Bacteroidota</taxon>
        <taxon>Bacteroidia</taxon>
        <taxon>Marinilabiliales</taxon>
        <taxon>Prolixibacteraceae</taxon>
        <taxon>Sunxiuqinia</taxon>
    </lineage>
</organism>
<name>A0A0L8V5H0_9BACT</name>
<dbReference type="STRING" id="1409788.NC99_34940"/>
<gene>
    <name evidence="1" type="ORF">NC99_34940</name>
</gene>
<evidence type="ECO:0000313" key="1">
    <source>
        <dbReference type="EMBL" id="KOH43725.1"/>
    </source>
</evidence>
<sequence>MPDFDRQNLTNDLLKNQLLRYLSLGFKKSQCVVSIHE</sequence>
<dbReference type="Proteomes" id="UP000036958">
    <property type="component" value="Unassembled WGS sequence"/>
</dbReference>
<proteinExistence type="predicted"/>
<accession>A0A0L8V5H0</accession>
<dbReference type="EMBL" id="LGIA01000180">
    <property type="protein sequence ID" value="KOH43725.1"/>
    <property type="molecule type" value="Genomic_DNA"/>
</dbReference>
<reference evidence="2" key="1">
    <citation type="submission" date="2015-07" db="EMBL/GenBank/DDBJ databases">
        <title>Genome sequencing of Sunxiuqinia dokdonensis strain SK.</title>
        <authorList>
            <person name="Ahn S."/>
            <person name="Kim B.-C."/>
        </authorList>
    </citation>
    <scope>NUCLEOTIDE SEQUENCE [LARGE SCALE GENOMIC DNA]</scope>
    <source>
        <strain evidence="2">SK</strain>
    </source>
</reference>